<dbReference type="Gramene" id="mRNA:HanXRQr2_Chr04g0176501">
    <property type="protein sequence ID" value="CDS:HanXRQr2_Chr04g0176501.1"/>
    <property type="gene ID" value="HanXRQr2_Chr04g0176501"/>
</dbReference>
<protein>
    <submittedName>
        <fullName evidence="2">Uncharacterized protein</fullName>
    </submittedName>
</protein>
<name>A0A9K3J8X6_HELAN</name>
<reference evidence="2" key="1">
    <citation type="journal article" date="2017" name="Nature">
        <title>The sunflower genome provides insights into oil metabolism, flowering and Asterid evolution.</title>
        <authorList>
            <person name="Badouin H."/>
            <person name="Gouzy J."/>
            <person name="Grassa C.J."/>
            <person name="Murat F."/>
            <person name="Staton S.E."/>
            <person name="Cottret L."/>
            <person name="Lelandais-Briere C."/>
            <person name="Owens G.L."/>
            <person name="Carrere S."/>
            <person name="Mayjonade B."/>
            <person name="Legrand L."/>
            <person name="Gill N."/>
            <person name="Kane N.C."/>
            <person name="Bowers J.E."/>
            <person name="Hubner S."/>
            <person name="Bellec A."/>
            <person name="Berard A."/>
            <person name="Berges H."/>
            <person name="Blanchet N."/>
            <person name="Boniface M.C."/>
            <person name="Brunel D."/>
            <person name="Catrice O."/>
            <person name="Chaidir N."/>
            <person name="Claudel C."/>
            <person name="Donnadieu C."/>
            <person name="Faraut T."/>
            <person name="Fievet G."/>
            <person name="Helmstetter N."/>
            <person name="King M."/>
            <person name="Knapp S.J."/>
            <person name="Lai Z."/>
            <person name="Le Paslier M.C."/>
            <person name="Lippi Y."/>
            <person name="Lorenzon L."/>
            <person name="Mandel J.R."/>
            <person name="Marage G."/>
            <person name="Marchand G."/>
            <person name="Marquand E."/>
            <person name="Bret-Mestries E."/>
            <person name="Morien E."/>
            <person name="Nambeesan S."/>
            <person name="Nguyen T."/>
            <person name="Pegot-Espagnet P."/>
            <person name="Pouilly N."/>
            <person name="Raftis F."/>
            <person name="Sallet E."/>
            <person name="Schiex T."/>
            <person name="Thomas J."/>
            <person name="Vandecasteele C."/>
            <person name="Vares D."/>
            <person name="Vear F."/>
            <person name="Vautrin S."/>
            <person name="Crespi M."/>
            <person name="Mangin B."/>
            <person name="Burke J.M."/>
            <person name="Salse J."/>
            <person name="Munos S."/>
            <person name="Vincourt P."/>
            <person name="Rieseberg L.H."/>
            <person name="Langlade N.B."/>
        </authorList>
    </citation>
    <scope>NUCLEOTIDE SEQUENCE</scope>
    <source>
        <tissue evidence="2">Leaves</tissue>
    </source>
</reference>
<comment type="caution">
    <text evidence="2">The sequence shown here is derived from an EMBL/GenBank/DDBJ whole genome shotgun (WGS) entry which is preliminary data.</text>
</comment>
<keyword evidence="3" id="KW-1185">Reference proteome</keyword>
<reference evidence="2" key="2">
    <citation type="submission" date="2020-06" db="EMBL/GenBank/DDBJ databases">
        <title>Helianthus annuus Genome sequencing and assembly Release 2.</title>
        <authorList>
            <person name="Gouzy J."/>
            <person name="Langlade N."/>
            <person name="Munos S."/>
        </authorList>
    </citation>
    <scope>NUCLEOTIDE SEQUENCE</scope>
    <source>
        <tissue evidence="2">Leaves</tissue>
    </source>
</reference>
<feature type="chain" id="PRO_5039886994" evidence="1">
    <location>
        <begin position="19"/>
        <end position="63"/>
    </location>
</feature>
<evidence type="ECO:0000256" key="1">
    <source>
        <dbReference type="SAM" id="SignalP"/>
    </source>
</evidence>
<feature type="signal peptide" evidence="1">
    <location>
        <begin position="1"/>
        <end position="18"/>
    </location>
</feature>
<evidence type="ECO:0000313" key="2">
    <source>
        <dbReference type="EMBL" id="KAF5811016.1"/>
    </source>
</evidence>
<dbReference type="Proteomes" id="UP000215914">
    <property type="component" value="Unassembled WGS sequence"/>
</dbReference>
<evidence type="ECO:0000313" key="3">
    <source>
        <dbReference type="Proteomes" id="UP000215914"/>
    </source>
</evidence>
<accession>A0A9K3J8X6</accession>
<keyword evidence="1" id="KW-0732">Signal</keyword>
<proteinExistence type="predicted"/>
<dbReference type="AlphaFoldDB" id="A0A9K3J8X6"/>
<sequence length="63" mass="7255">MASLVLLLTALVNHHHRSIPPVVEDNCTNNKSGKTKFPCHHVYTDYQHSFGWKNMDHNCIWPA</sequence>
<organism evidence="2 3">
    <name type="scientific">Helianthus annuus</name>
    <name type="common">Common sunflower</name>
    <dbReference type="NCBI Taxonomy" id="4232"/>
    <lineage>
        <taxon>Eukaryota</taxon>
        <taxon>Viridiplantae</taxon>
        <taxon>Streptophyta</taxon>
        <taxon>Embryophyta</taxon>
        <taxon>Tracheophyta</taxon>
        <taxon>Spermatophyta</taxon>
        <taxon>Magnoliopsida</taxon>
        <taxon>eudicotyledons</taxon>
        <taxon>Gunneridae</taxon>
        <taxon>Pentapetalae</taxon>
        <taxon>asterids</taxon>
        <taxon>campanulids</taxon>
        <taxon>Asterales</taxon>
        <taxon>Asteraceae</taxon>
        <taxon>Asteroideae</taxon>
        <taxon>Heliantheae alliance</taxon>
        <taxon>Heliantheae</taxon>
        <taxon>Helianthus</taxon>
    </lineage>
</organism>
<dbReference type="EMBL" id="MNCJ02000319">
    <property type="protein sequence ID" value="KAF5811016.1"/>
    <property type="molecule type" value="Genomic_DNA"/>
</dbReference>
<gene>
    <name evidence="2" type="ORF">HanXRQr2_Chr04g0176501</name>
</gene>